<dbReference type="InterPro" id="IPR000286">
    <property type="entry name" value="HDACs"/>
</dbReference>
<accession>A0A5J4VUF2</accession>
<dbReference type="Gene3D" id="3.40.800.20">
    <property type="entry name" value="Histone deacetylase domain"/>
    <property type="match status" value="1"/>
</dbReference>
<evidence type="ECO:0000256" key="2">
    <source>
        <dbReference type="ARBA" id="ARBA00012111"/>
    </source>
</evidence>
<feature type="domain" description="Histone deacetylase" evidence="6">
    <location>
        <begin position="65"/>
        <end position="354"/>
    </location>
</feature>
<reference evidence="7 8" key="1">
    <citation type="submission" date="2019-03" db="EMBL/GenBank/DDBJ databases">
        <title>Single cell metagenomics reveals metabolic interactions within the superorganism composed of flagellate Streblomastix strix and complex community of Bacteroidetes bacteria on its surface.</title>
        <authorList>
            <person name="Treitli S.C."/>
            <person name="Kolisko M."/>
            <person name="Husnik F."/>
            <person name="Keeling P."/>
            <person name="Hampl V."/>
        </authorList>
    </citation>
    <scope>NUCLEOTIDE SEQUENCE [LARGE SCALE GENOMIC DNA]</scope>
    <source>
        <strain evidence="7">ST1C</strain>
    </source>
</reference>
<dbReference type="CDD" id="cd09991">
    <property type="entry name" value="HDAC_classI"/>
    <property type="match status" value="1"/>
</dbReference>
<keyword evidence="4" id="KW-0156">Chromatin regulator</keyword>
<evidence type="ECO:0000259" key="6">
    <source>
        <dbReference type="Pfam" id="PF00850"/>
    </source>
</evidence>
<dbReference type="PRINTS" id="PR01270">
    <property type="entry name" value="HDASUPER"/>
</dbReference>
<evidence type="ECO:0000256" key="5">
    <source>
        <dbReference type="SAM" id="MobiDB-lite"/>
    </source>
</evidence>
<dbReference type="InterPro" id="IPR023696">
    <property type="entry name" value="Ureohydrolase_dom_sf"/>
</dbReference>
<dbReference type="InterPro" id="IPR037138">
    <property type="entry name" value="His_deacetylse_dom_sf"/>
</dbReference>
<dbReference type="GO" id="GO:0005634">
    <property type="term" value="C:nucleus"/>
    <property type="evidence" value="ECO:0007669"/>
    <property type="project" value="TreeGrafter"/>
</dbReference>
<dbReference type="SUPFAM" id="SSF52768">
    <property type="entry name" value="Arginase/deacetylase"/>
    <property type="match status" value="1"/>
</dbReference>
<feature type="compositionally biased region" description="Acidic residues" evidence="5">
    <location>
        <begin position="521"/>
        <end position="542"/>
    </location>
</feature>
<feature type="region of interest" description="Disordered" evidence="5">
    <location>
        <begin position="486"/>
        <end position="505"/>
    </location>
</feature>
<dbReference type="AlphaFoldDB" id="A0A5J4VUF2"/>
<sequence>MGHGDIPIFAVGSEMDLSERTLNEDPLSNVQNWFLFRQDQAMERKSSVAYYFDNDIGDICFGPSHPMKPIRVRMTHSLCLTYGVLDKITVFKPQPLDASDMKHFHTGAYIDFLREIEHLQKEQNRERCVKFNLSEENTIFDDIFKYCQIYTGGSLDGAHRLNEGLCDIAINWAGGMHNARKGEASGFCYVNDAVLAIQELLKYNPRVMYIDIDAHHCDAVEEAFYFTDRVMTVSFHKYGEYFPGSGTVKEYGCGQGKYYSINFPLKDGIGDQKFNWVFYPIITKTVDVFRPTVIVIQCGADSLGGDPLGPFDLSIDGHSECLKIVKLFKIPLLLLGGGGYNIANTARVWTNETAIAANIELPNDIPLNDFYHKYAPSYKLKEMVRRGSGIENKNTDAYLQQTSSKVIEMLTQLEFAPNVTTDAGYGSNFPTTEQEMKSLLDRRCINIPDKMKDQLQNKSKEDLINKKKKIISIEKAAQAYLNLSSSNWKKEENDRKEEKKNKQQQLQQQYQQRLDQRNKEEDDDEDEYDNQYDNADYDDDGIDINNIRSYKKQNQIINKDSIQIIGNVVNQLFPSFSTRPDKQEQVKGKDEETQKQDKDIEIEKDSKNQQTNIQENQSKENSRKSFIWESQYNTADVFTKMLESKLKLKVSP</sequence>
<feature type="region of interest" description="Disordered" evidence="5">
    <location>
        <begin position="576"/>
        <end position="626"/>
    </location>
</feature>
<feature type="compositionally biased region" description="Basic and acidic residues" evidence="5">
    <location>
        <begin position="579"/>
        <end position="607"/>
    </location>
</feature>
<protein>
    <recommendedName>
        <fullName evidence="2">histone deacetylase</fullName>
        <ecNumber evidence="2">3.5.1.98</ecNumber>
    </recommendedName>
</protein>
<keyword evidence="3" id="KW-0378">Hydrolase</keyword>
<proteinExistence type="inferred from homology"/>
<dbReference type="EMBL" id="SNRW01004897">
    <property type="protein sequence ID" value="KAA6386228.1"/>
    <property type="molecule type" value="Genomic_DNA"/>
</dbReference>
<dbReference type="InterPro" id="IPR023801">
    <property type="entry name" value="His_deacetylse_dom"/>
</dbReference>
<dbReference type="EC" id="3.5.1.98" evidence="2"/>
<evidence type="ECO:0000256" key="4">
    <source>
        <dbReference type="ARBA" id="ARBA00022853"/>
    </source>
</evidence>
<dbReference type="GO" id="GO:0040029">
    <property type="term" value="P:epigenetic regulation of gene expression"/>
    <property type="evidence" value="ECO:0007669"/>
    <property type="project" value="TreeGrafter"/>
</dbReference>
<evidence type="ECO:0000313" key="7">
    <source>
        <dbReference type="EMBL" id="KAA6386228.1"/>
    </source>
</evidence>
<dbReference type="PANTHER" id="PTHR10625:SF44">
    <property type="entry name" value="HISTONE DEACETYLASE 19"/>
    <property type="match status" value="1"/>
</dbReference>
<dbReference type="OrthoDB" id="1918432at2759"/>
<name>A0A5J4VUF2_9EUKA</name>
<dbReference type="Proteomes" id="UP000324800">
    <property type="component" value="Unassembled WGS sequence"/>
</dbReference>
<evidence type="ECO:0000256" key="3">
    <source>
        <dbReference type="ARBA" id="ARBA00022801"/>
    </source>
</evidence>
<comment type="caution">
    <text evidence="7">The sequence shown here is derived from an EMBL/GenBank/DDBJ whole genome shotgun (WGS) entry which is preliminary data.</text>
</comment>
<evidence type="ECO:0000313" key="8">
    <source>
        <dbReference type="Proteomes" id="UP000324800"/>
    </source>
</evidence>
<gene>
    <name evidence="7" type="ORF">EZS28_018246</name>
</gene>
<comment type="similarity">
    <text evidence="1">Belongs to the histone deacetylase family. HD type 1 subfamily.</text>
</comment>
<dbReference type="Pfam" id="PF00850">
    <property type="entry name" value="Hist_deacetyl"/>
    <property type="match status" value="1"/>
</dbReference>
<feature type="compositionally biased region" description="Basic and acidic residues" evidence="5">
    <location>
        <begin position="488"/>
        <end position="501"/>
    </location>
</feature>
<dbReference type="PANTHER" id="PTHR10625">
    <property type="entry name" value="HISTONE DEACETYLASE HDAC1-RELATED"/>
    <property type="match status" value="1"/>
</dbReference>
<dbReference type="InterPro" id="IPR003084">
    <property type="entry name" value="HDAC_I/II"/>
</dbReference>
<dbReference type="GO" id="GO:0141221">
    <property type="term" value="F:histone deacetylase activity, hydrolytic mechanism"/>
    <property type="evidence" value="ECO:0007669"/>
    <property type="project" value="UniProtKB-EC"/>
</dbReference>
<evidence type="ECO:0000256" key="1">
    <source>
        <dbReference type="ARBA" id="ARBA00006457"/>
    </source>
</evidence>
<feature type="region of interest" description="Disordered" evidence="5">
    <location>
        <begin position="511"/>
        <end position="542"/>
    </location>
</feature>
<organism evidence="7 8">
    <name type="scientific">Streblomastix strix</name>
    <dbReference type="NCBI Taxonomy" id="222440"/>
    <lineage>
        <taxon>Eukaryota</taxon>
        <taxon>Metamonada</taxon>
        <taxon>Preaxostyla</taxon>
        <taxon>Oxymonadida</taxon>
        <taxon>Streblomastigidae</taxon>
        <taxon>Streblomastix</taxon>
    </lineage>
</organism>
<dbReference type="PRINTS" id="PR01271">
    <property type="entry name" value="HISDACETLASE"/>
</dbReference>